<evidence type="ECO:0000313" key="3">
    <source>
        <dbReference type="Proteomes" id="UP000292282"/>
    </source>
</evidence>
<proteinExistence type="inferred from homology"/>
<evidence type="ECO:0000256" key="1">
    <source>
        <dbReference type="RuleBase" id="RU367126"/>
    </source>
</evidence>
<keyword evidence="1" id="KW-0479">Metal-binding</keyword>
<dbReference type="GO" id="GO:0005681">
    <property type="term" value="C:spliceosomal complex"/>
    <property type="evidence" value="ECO:0007669"/>
    <property type="project" value="UniProtKB-KW"/>
</dbReference>
<dbReference type="GO" id="GO:0008270">
    <property type="term" value="F:zinc ion binding"/>
    <property type="evidence" value="ECO:0007669"/>
    <property type="project" value="UniProtKB-UniRule"/>
</dbReference>
<dbReference type="SUPFAM" id="SSF54791">
    <property type="entry name" value="Eukaryotic type KH-domain (KH-domain type I)"/>
    <property type="match status" value="1"/>
</dbReference>
<keyword evidence="1" id="KW-0862">Zinc</keyword>
<dbReference type="Proteomes" id="UP000292282">
    <property type="component" value="Unassembled WGS sequence"/>
</dbReference>
<dbReference type="EMBL" id="PITK01001577">
    <property type="protein sequence ID" value="TBU10740.1"/>
    <property type="molecule type" value="Genomic_DNA"/>
</dbReference>
<dbReference type="GO" id="GO:0048024">
    <property type="term" value="P:regulation of mRNA splicing, via spliceosome"/>
    <property type="evidence" value="ECO:0007669"/>
    <property type="project" value="TreeGrafter"/>
</dbReference>
<keyword evidence="1" id="KW-0507">mRNA processing</keyword>
<keyword evidence="1" id="KW-0747">Spliceosome</keyword>
<comment type="similarity">
    <text evidence="1">Belongs to the BBP/SF1 family.</text>
</comment>
<keyword evidence="3" id="KW-1185">Reference proteome</keyword>
<dbReference type="InterPro" id="IPR045071">
    <property type="entry name" value="BBP-like"/>
</dbReference>
<gene>
    <name evidence="2" type="ORF">CWI38_1577p0020</name>
</gene>
<sequence length="304" mass="35617">MVLNSPKMKEENLPESIKKTGVETYILSLRLDIINKRLKLVKTKNEKENQKKDNISKFAIKNTRNFSPFINATDQTIQSAHNTNPYNITYTPYNLLPISNKDTQSLLQEIYSNRRNKILSLLKIHNPTYRMPTEYKEGSRYSKLVYIPSMEYPNINFVGMMLGPKGSTFKAIETFCNVKMNIKGTYKEPNEIKPSTKRNLDTKNLNKKYIQPNKNGTKLADENVYNETDPLYCIVYGDTLHSVEIGVLVLENLIESAIDIPEMENNLKVEQLKELRSEKSTEKENVSEWEKYYIWWYYYNVYNK</sequence>
<comment type="function">
    <text evidence="1">Necessary for the splicing of pre-mRNA. Has a role in the recognition of the branch site (5'-UACUAAC-3'), the pyrimidine tract and the 3'-splice site at the 3'-end of introns.</text>
</comment>
<comment type="subcellular location">
    <subcellularLocation>
        <location evidence="1">Nucleus</location>
    </subcellularLocation>
</comment>
<comment type="caution">
    <text evidence="2">The sequence shown here is derived from an EMBL/GenBank/DDBJ whole genome shotgun (WGS) entry which is preliminary data.</text>
</comment>
<keyword evidence="1" id="KW-0508">mRNA splicing</keyword>
<dbReference type="VEuPathDB" id="MicrosporidiaDB:CWI38_1577p0020"/>
<dbReference type="InterPro" id="IPR036612">
    <property type="entry name" value="KH_dom_type_1_sf"/>
</dbReference>
<organism evidence="2 3">
    <name type="scientific">Hamiltosporidium tvaerminnensis</name>
    <dbReference type="NCBI Taxonomy" id="1176355"/>
    <lineage>
        <taxon>Eukaryota</taxon>
        <taxon>Fungi</taxon>
        <taxon>Fungi incertae sedis</taxon>
        <taxon>Microsporidia</taxon>
        <taxon>Dubosqiidae</taxon>
        <taxon>Hamiltosporidium</taxon>
    </lineage>
</organism>
<dbReference type="GO" id="GO:0003729">
    <property type="term" value="F:mRNA binding"/>
    <property type="evidence" value="ECO:0007669"/>
    <property type="project" value="TreeGrafter"/>
</dbReference>
<dbReference type="PANTHER" id="PTHR11208:SF45">
    <property type="entry name" value="SPLICING FACTOR 1"/>
    <property type="match status" value="1"/>
</dbReference>
<protein>
    <recommendedName>
        <fullName evidence="1">Branchpoint-bridging protein</fullName>
    </recommendedName>
</protein>
<dbReference type="Gene3D" id="3.30.1370.10">
    <property type="entry name" value="K Homology domain, type 1"/>
    <property type="match status" value="1"/>
</dbReference>
<dbReference type="GO" id="GO:0045131">
    <property type="term" value="F:pre-mRNA branch point binding"/>
    <property type="evidence" value="ECO:0007669"/>
    <property type="project" value="UniProtKB-UniRule"/>
</dbReference>
<dbReference type="STRING" id="1176355.A0A4Q9LT69"/>
<dbReference type="OrthoDB" id="6777263at2759"/>
<accession>A0A4Q9LT69</accession>
<evidence type="ECO:0000313" key="2">
    <source>
        <dbReference type="EMBL" id="TBU10740.1"/>
    </source>
</evidence>
<keyword evidence="1" id="KW-0863">Zinc-finger</keyword>
<dbReference type="GO" id="GO:0000398">
    <property type="term" value="P:mRNA splicing, via spliceosome"/>
    <property type="evidence" value="ECO:0007669"/>
    <property type="project" value="UniProtKB-UniRule"/>
</dbReference>
<keyword evidence="1" id="KW-0539">Nucleus</keyword>
<dbReference type="PANTHER" id="PTHR11208">
    <property type="entry name" value="RNA-BINDING PROTEIN RELATED"/>
    <property type="match status" value="1"/>
</dbReference>
<reference evidence="2 3" key="1">
    <citation type="submission" date="2017-12" db="EMBL/GenBank/DDBJ databases">
        <authorList>
            <person name="Pombert J.-F."/>
            <person name="Haag K.L."/>
            <person name="Ebert D."/>
        </authorList>
    </citation>
    <scope>NUCLEOTIDE SEQUENCE [LARGE SCALE GENOMIC DNA]</scope>
    <source>
        <strain evidence="2">IL-G-3</strain>
    </source>
</reference>
<name>A0A4Q9LT69_9MICR</name>
<dbReference type="AlphaFoldDB" id="A0A4Q9LT69"/>